<gene>
    <name evidence="4" type="ORF">EV653_3783</name>
</gene>
<accession>A0A4R8C3R8</accession>
<dbReference type="RefSeq" id="WP_134105029.1">
    <property type="nucleotide sequence ID" value="NZ_SODP01000002.1"/>
</dbReference>
<dbReference type="InterPro" id="IPR016035">
    <property type="entry name" value="Acyl_Trfase/lysoPLipase"/>
</dbReference>
<evidence type="ECO:0000313" key="5">
    <source>
        <dbReference type="Proteomes" id="UP000295146"/>
    </source>
</evidence>
<keyword evidence="2" id="KW-0378">Hydrolase</keyword>
<evidence type="ECO:0000256" key="1">
    <source>
        <dbReference type="ARBA" id="ARBA00023098"/>
    </source>
</evidence>
<dbReference type="GO" id="GO:0016787">
    <property type="term" value="F:hydrolase activity"/>
    <property type="evidence" value="ECO:0007669"/>
    <property type="project" value="UniProtKB-UniRule"/>
</dbReference>
<dbReference type="InterPro" id="IPR002641">
    <property type="entry name" value="PNPLA_dom"/>
</dbReference>
<dbReference type="SUPFAM" id="SSF52151">
    <property type="entry name" value="FabD/lysophospholipase-like"/>
    <property type="match status" value="1"/>
</dbReference>
<keyword evidence="5" id="KW-1185">Reference proteome</keyword>
<dbReference type="PROSITE" id="PS51635">
    <property type="entry name" value="PNPLA"/>
    <property type="match status" value="1"/>
</dbReference>
<organism evidence="4 5">
    <name type="scientific">Kribbella pratensis</name>
    <dbReference type="NCBI Taxonomy" id="2512112"/>
    <lineage>
        <taxon>Bacteria</taxon>
        <taxon>Bacillati</taxon>
        <taxon>Actinomycetota</taxon>
        <taxon>Actinomycetes</taxon>
        <taxon>Propionibacteriales</taxon>
        <taxon>Kribbellaceae</taxon>
        <taxon>Kribbella</taxon>
    </lineage>
</organism>
<reference evidence="4 5" key="1">
    <citation type="submission" date="2019-03" db="EMBL/GenBank/DDBJ databases">
        <title>Genomic Encyclopedia of Type Strains, Phase III (KMG-III): the genomes of soil and plant-associated and newly described type strains.</title>
        <authorList>
            <person name="Whitman W."/>
        </authorList>
    </citation>
    <scope>NUCLEOTIDE SEQUENCE [LARGE SCALE GENOMIC DNA]</scope>
    <source>
        <strain evidence="4 5">VKM Ac-2573</strain>
    </source>
</reference>
<dbReference type="OrthoDB" id="2339873at2"/>
<feature type="active site" description="Nucleophile" evidence="2">
    <location>
        <position position="49"/>
    </location>
</feature>
<feature type="active site" description="Proton acceptor" evidence="2">
    <location>
        <position position="187"/>
    </location>
</feature>
<feature type="domain" description="PNPLA" evidence="3">
    <location>
        <begin position="12"/>
        <end position="200"/>
    </location>
</feature>
<evidence type="ECO:0000256" key="2">
    <source>
        <dbReference type="PROSITE-ProRule" id="PRU01161"/>
    </source>
</evidence>
<protein>
    <submittedName>
        <fullName evidence="4">NTE family protein</fullName>
    </submittedName>
</protein>
<dbReference type="Proteomes" id="UP000295146">
    <property type="component" value="Unassembled WGS sequence"/>
</dbReference>
<feature type="short sequence motif" description="GXSXG" evidence="2">
    <location>
        <begin position="47"/>
        <end position="51"/>
    </location>
</feature>
<evidence type="ECO:0000313" key="4">
    <source>
        <dbReference type="EMBL" id="TDW69755.1"/>
    </source>
</evidence>
<name>A0A4R8C3R8_9ACTN</name>
<keyword evidence="1 2" id="KW-0443">Lipid metabolism</keyword>
<feature type="short sequence motif" description="DGA/G" evidence="2">
    <location>
        <begin position="187"/>
        <end position="189"/>
    </location>
</feature>
<sequence length="297" mass="31078">MTDLALQGSRGLVLGAGGSVGRAWQTGFVAGAIESGLDLGSADLIVGTSAGAIVGAEIALGRDMRTTLPPPSQGDETPPRPDPAILAMITGAAVAPDPAETRRRIGAAALEAVTPDEATAMARPNIVSMKGVPWPRRFRAAAVSITTGQLILLDKSSGASLQQALAASSAMPSVWPPITIGHDRYIDGGVRSSLNADAAADADRVLVISCHSVGAATPRGAALAEEIETLRRHGPTVEVVMPAQRFLDLTDGGRDLLNPSLEIPAFEAGRRQWIDETDRVKRFWDRSTGQPEKRMRG</sequence>
<dbReference type="GO" id="GO:0016042">
    <property type="term" value="P:lipid catabolic process"/>
    <property type="evidence" value="ECO:0007669"/>
    <property type="project" value="UniProtKB-UniRule"/>
</dbReference>
<dbReference type="EMBL" id="SODP01000002">
    <property type="protein sequence ID" value="TDW69755.1"/>
    <property type="molecule type" value="Genomic_DNA"/>
</dbReference>
<evidence type="ECO:0000259" key="3">
    <source>
        <dbReference type="PROSITE" id="PS51635"/>
    </source>
</evidence>
<proteinExistence type="predicted"/>
<comment type="caution">
    <text evidence="2">Lacks conserved residue(s) required for the propagation of feature annotation.</text>
</comment>
<dbReference type="AlphaFoldDB" id="A0A4R8C3R8"/>
<dbReference type="Pfam" id="PF01734">
    <property type="entry name" value="Patatin"/>
    <property type="match status" value="1"/>
</dbReference>
<comment type="caution">
    <text evidence="4">The sequence shown here is derived from an EMBL/GenBank/DDBJ whole genome shotgun (WGS) entry which is preliminary data.</text>
</comment>
<dbReference type="Gene3D" id="3.40.1090.10">
    <property type="entry name" value="Cytosolic phospholipase A2 catalytic domain"/>
    <property type="match status" value="1"/>
</dbReference>
<keyword evidence="2" id="KW-0442">Lipid degradation</keyword>